<evidence type="ECO:0000259" key="2">
    <source>
        <dbReference type="Pfam" id="PF07364"/>
    </source>
</evidence>
<dbReference type="Pfam" id="PF07171">
    <property type="entry name" value="MlrC_C"/>
    <property type="match status" value="1"/>
</dbReference>
<evidence type="ECO:0000313" key="3">
    <source>
        <dbReference type="EMBL" id="QPC84074.1"/>
    </source>
</evidence>
<dbReference type="KEGG" id="pmet:G4Y79_06760"/>
<dbReference type="AlphaFoldDB" id="A0A7S8IG18"/>
<dbReference type="InterPro" id="IPR015995">
    <property type="entry name" value="MlrC_N"/>
</dbReference>
<feature type="domain" description="Microcystin LR degradation protein MlrC N-terminal" evidence="2">
    <location>
        <begin position="4"/>
        <end position="281"/>
    </location>
</feature>
<accession>A0A7S8IG18</accession>
<sequence>MTKRIAIVGMAIECSSFSVWTTQLENFIVLRGEEMEDRYPFLNDYEDIEFVPLIRARSLPGGPVAYNVFQGIKAEMLALLEENGPWDGVYHDMHGAMNVRDMDDAEGEWMQDARKVVGPDCIMAASYDLHGNVSARIMENLDILSGYRTAPHIDGDETRLRTISLLVESVREGYHPKKAFIPVPIALPGERTSTEWEPGMSLYAKIPDVLAREGVTDVTIQIGYAWADEPRTHGAIIALGTDQEAVNQAAKDLAQAFWDVRAEFDFGVPVGSSDEVIEQALASPESTVFISDSGDNPTAGGVGDVTYTLKRLIERDVPSAVYASIPDKAAVEACFEAGVGAEITVTIGGKLDTVYSEPLTVTGTVLATETFAREEYGHVGPANKQAVLQVGGVKIILTEVRTPFHFIKNFQRLGIEPLEHKLVVIKIGYLEPDLKKNAPKAFLALSPGAVNQDLPKLGHKRIERPMFPFDADMTWVPEVVVS</sequence>
<dbReference type="EMBL" id="CP062983">
    <property type="protein sequence ID" value="QPC84074.1"/>
    <property type="molecule type" value="Genomic_DNA"/>
</dbReference>
<proteinExistence type="predicted"/>
<dbReference type="Pfam" id="PF07364">
    <property type="entry name" value="DUF1485"/>
    <property type="match status" value="1"/>
</dbReference>
<protein>
    <submittedName>
        <fullName evidence="3">M81 family metallopeptidase</fullName>
    </submittedName>
</protein>
<feature type="domain" description="Microcystin LR degradation protein MlrC C-terminal" evidence="1">
    <location>
        <begin position="290"/>
        <end position="461"/>
    </location>
</feature>
<name>A0A7S8IG18_9CHLR</name>
<dbReference type="Proteomes" id="UP000594468">
    <property type="component" value="Chromosome"/>
</dbReference>
<dbReference type="InterPro" id="IPR010799">
    <property type="entry name" value="MlrC_C"/>
</dbReference>
<gene>
    <name evidence="3" type="ORF">G4Y79_06760</name>
</gene>
<dbReference type="RefSeq" id="WP_195172138.1">
    <property type="nucleotide sequence ID" value="NZ_CP062983.1"/>
</dbReference>
<evidence type="ECO:0000259" key="1">
    <source>
        <dbReference type="Pfam" id="PF07171"/>
    </source>
</evidence>
<dbReference type="InterPro" id="IPR009197">
    <property type="entry name" value="MlrC"/>
</dbReference>
<dbReference type="PIRSF" id="PIRSF012702">
    <property type="entry name" value="UCP012702"/>
    <property type="match status" value="1"/>
</dbReference>
<keyword evidence="4" id="KW-1185">Reference proteome</keyword>
<evidence type="ECO:0000313" key="4">
    <source>
        <dbReference type="Proteomes" id="UP000594468"/>
    </source>
</evidence>
<reference evidence="3 4" key="1">
    <citation type="submission" date="2020-02" db="EMBL/GenBank/DDBJ databases">
        <authorList>
            <person name="Zheng R.K."/>
            <person name="Sun C.M."/>
        </authorList>
    </citation>
    <scope>NUCLEOTIDE SEQUENCE [LARGE SCALE GENOMIC DNA]</scope>
    <source>
        <strain evidence="4">rifampicinis</strain>
    </source>
</reference>
<organism evidence="3 4">
    <name type="scientific">Phototrophicus methaneseepsis</name>
    <dbReference type="NCBI Taxonomy" id="2710758"/>
    <lineage>
        <taxon>Bacteria</taxon>
        <taxon>Bacillati</taxon>
        <taxon>Chloroflexota</taxon>
        <taxon>Candidatus Thermofontia</taxon>
        <taxon>Phototrophicales</taxon>
        <taxon>Phototrophicaceae</taxon>
        <taxon>Phototrophicus</taxon>
    </lineage>
</organism>